<evidence type="ECO:0000256" key="4">
    <source>
        <dbReference type="ARBA" id="ARBA00014881"/>
    </source>
</evidence>
<dbReference type="AlphaFoldDB" id="A0A830HB19"/>
<comment type="caution">
    <text evidence="9">The sequence shown here is derived from an EMBL/GenBank/DDBJ whole genome shotgun (WGS) entry which is preliminary data.</text>
</comment>
<dbReference type="InterPro" id="IPR036390">
    <property type="entry name" value="WH_DNA-bd_sf"/>
</dbReference>
<dbReference type="InterPro" id="IPR036388">
    <property type="entry name" value="WH-like_DNA-bd_sf"/>
</dbReference>
<keyword evidence="10" id="KW-1185">Reference proteome</keyword>
<evidence type="ECO:0000256" key="1">
    <source>
        <dbReference type="ARBA" id="ARBA00004123"/>
    </source>
</evidence>
<dbReference type="SUPFAM" id="SSF46785">
    <property type="entry name" value="Winged helix' DNA-binding domain"/>
    <property type="match status" value="1"/>
</dbReference>
<sequence length="411" mass="44376">MDAALVALPAEAKPDAYAAHLATCMSAACDDVFTPTSQLLTAVMDEPLTLARALLVQFASLLTTVAARDQAKSLANFALERIQPRRVSFEEQMAAIRENLCKLHEEDEEWSLAARALAGIDLDSGVRSVDETYKLATCVKIAMLYLEDDDAVSAETHVKRASFLLAARDTDGEANTDPRHKALELQYKVCYARVLDSKRRFLEAAMRYYELSQLPSGSGASDRQEDGKAASDVPRVDDAELMQALEAAVACAVLAAAGPQRSRVLATLYKDERTSRLASHAILERVHLGRFLQTDIVDAFAATLKPHQLAKAGDGSTVLSRSVVEHNIVAASMVYKCVALEELGALLGVEPRVAEKAAGNMIFERRLNANIDQAAGMLRFVHDDGDAKTSWDATIARVCAATSAIAAAIAE</sequence>
<evidence type="ECO:0000256" key="6">
    <source>
        <dbReference type="ARBA" id="ARBA00022790"/>
    </source>
</evidence>
<dbReference type="Proteomes" id="UP000660262">
    <property type="component" value="Unassembled WGS sequence"/>
</dbReference>
<comment type="subcellular location">
    <subcellularLocation>
        <location evidence="2">Cytoplasm</location>
    </subcellularLocation>
    <subcellularLocation>
        <location evidence="1">Nucleus</location>
    </subcellularLocation>
</comment>
<keyword evidence="7" id="KW-0539">Nucleus</keyword>
<dbReference type="Pfam" id="PF01399">
    <property type="entry name" value="PCI"/>
    <property type="match status" value="1"/>
</dbReference>
<evidence type="ECO:0000313" key="10">
    <source>
        <dbReference type="Proteomes" id="UP000660262"/>
    </source>
</evidence>
<keyword evidence="6" id="KW-0736">Signalosome</keyword>
<evidence type="ECO:0000256" key="2">
    <source>
        <dbReference type="ARBA" id="ARBA00004496"/>
    </source>
</evidence>
<dbReference type="GO" id="GO:0008180">
    <property type="term" value="C:COP9 signalosome"/>
    <property type="evidence" value="ECO:0007669"/>
    <property type="project" value="UniProtKB-KW"/>
</dbReference>
<name>A0A830HB19_9CHLO</name>
<comment type="similarity">
    <text evidence="3">Belongs to the CSN4 family.</text>
</comment>
<feature type="domain" description="PCI" evidence="8">
    <location>
        <begin position="314"/>
        <end position="398"/>
    </location>
</feature>
<dbReference type="InterPro" id="IPR054559">
    <property type="entry name" value="PSMD12-CSN4-like_N"/>
</dbReference>
<dbReference type="EMBL" id="BNJQ01000006">
    <property type="protein sequence ID" value="GHP03673.1"/>
    <property type="molecule type" value="Genomic_DNA"/>
</dbReference>
<dbReference type="GO" id="GO:0005829">
    <property type="term" value="C:cytosol"/>
    <property type="evidence" value="ECO:0007669"/>
    <property type="project" value="TreeGrafter"/>
</dbReference>
<evidence type="ECO:0000256" key="5">
    <source>
        <dbReference type="ARBA" id="ARBA00022490"/>
    </source>
</evidence>
<gene>
    <name evidence="9" type="ORF">PPROV_000242800</name>
</gene>
<protein>
    <recommendedName>
        <fullName evidence="4">COP9 signalosome complex subunit 4</fullName>
    </recommendedName>
</protein>
<dbReference type="PANTHER" id="PTHR10855:SF2">
    <property type="entry name" value="COP9 SIGNALOSOME COMPLEX SUBUNIT 4"/>
    <property type="match status" value="1"/>
</dbReference>
<evidence type="ECO:0000259" key="8">
    <source>
        <dbReference type="SMART" id="SM00088"/>
    </source>
</evidence>
<dbReference type="OrthoDB" id="295656at2759"/>
<dbReference type="Pfam" id="PF22241">
    <property type="entry name" value="PSMD12-CSN4_N"/>
    <property type="match status" value="1"/>
</dbReference>
<dbReference type="PANTHER" id="PTHR10855">
    <property type="entry name" value="26S PROTEASOME NON-ATPASE REGULATORY SUBUNIT 12/COP9 SIGNALOSOME COMPLEX SUBUNIT 4"/>
    <property type="match status" value="1"/>
</dbReference>
<proteinExistence type="inferred from homology"/>
<dbReference type="SMART" id="SM00088">
    <property type="entry name" value="PINT"/>
    <property type="match status" value="1"/>
</dbReference>
<dbReference type="Gene3D" id="1.10.10.10">
    <property type="entry name" value="Winged helix-like DNA-binding domain superfamily/Winged helix DNA-binding domain"/>
    <property type="match status" value="1"/>
</dbReference>
<dbReference type="InterPro" id="IPR000717">
    <property type="entry name" value="PCI_dom"/>
</dbReference>
<reference evidence="9" key="1">
    <citation type="submission" date="2020-10" db="EMBL/GenBank/DDBJ databases">
        <title>Unveiling of a novel bifunctional photoreceptor, Dualchrome1, isolated from a cosmopolitan green alga.</title>
        <authorList>
            <person name="Suzuki S."/>
            <person name="Kawachi M."/>
        </authorList>
    </citation>
    <scope>NUCLEOTIDE SEQUENCE</scope>
    <source>
        <strain evidence="9">NIES 2893</strain>
    </source>
</reference>
<accession>A0A830HB19</accession>
<organism evidence="9 10">
    <name type="scientific">Pycnococcus provasolii</name>
    <dbReference type="NCBI Taxonomy" id="41880"/>
    <lineage>
        <taxon>Eukaryota</taxon>
        <taxon>Viridiplantae</taxon>
        <taxon>Chlorophyta</taxon>
        <taxon>Pseudoscourfieldiophyceae</taxon>
        <taxon>Pseudoscourfieldiales</taxon>
        <taxon>Pycnococcaceae</taxon>
        <taxon>Pycnococcus</taxon>
    </lineage>
</organism>
<evidence type="ECO:0000256" key="3">
    <source>
        <dbReference type="ARBA" id="ARBA00010417"/>
    </source>
</evidence>
<evidence type="ECO:0000313" key="9">
    <source>
        <dbReference type="EMBL" id="GHP03673.1"/>
    </source>
</evidence>
<keyword evidence="5" id="KW-0963">Cytoplasm</keyword>
<dbReference type="InterPro" id="IPR040134">
    <property type="entry name" value="PSMD12/CSN4"/>
</dbReference>
<evidence type="ECO:0000256" key="7">
    <source>
        <dbReference type="ARBA" id="ARBA00023242"/>
    </source>
</evidence>